<dbReference type="SUPFAM" id="SSF55729">
    <property type="entry name" value="Acyl-CoA N-acyltransferases (Nat)"/>
    <property type="match status" value="1"/>
</dbReference>
<organism evidence="1 2">
    <name type="scientific">Trichonephila inaurata madagascariensis</name>
    <dbReference type="NCBI Taxonomy" id="2747483"/>
    <lineage>
        <taxon>Eukaryota</taxon>
        <taxon>Metazoa</taxon>
        <taxon>Ecdysozoa</taxon>
        <taxon>Arthropoda</taxon>
        <taxon>Chelicerata</taxon>
        <taxon>Arachnida</taxon>
        <taxon>Araneae</taxon>
        <taxon>Araneomorphae</taxon>
        <taxon>Entelegynae</taxon>
        <taxon>Araneoidea</taxon>
        <taxon>Nephilidae</taxon>
        <taxon>Trichonephila</taxon>
        <taxon>Trichonephila inaurata</taxon>
    </lineage>
</organism>
<reference evidence="1" key="1">
    <citation type="submission" date="2020-08" db="EMBL/GenBank/DDBJ databases">
        <title>Multicomponent nature underlies the extraordinary mechanical properties of spider dragline silk.</title>
        <authorList>
            <person name="Kono N."/>
            <person name="Nakamura H."/>
            <person name="Mori M."/>
            <person name="Yoshida Y."/>
            <person name="Ohtoshi R."/>
            <person name="Malay A.D."/>
            <person name="Moran D.A.P."/>
            <person name="Tomita M."/>
            <person name="Numata K."/>
            <person name="Arakawa K."/>
        </authorList>
    </citation>
    <scope>NUCLEOTIDE SEQUENCE</scope>
</reference>
<dbReference type="AlphaFoldDB" id="A0A8X7CAX4"/>
<dbReference type="OrthoDB" id="6451163at2759"/>
<gene>
    <name evidence="1" type="primary">NCL1_18724</name>
    <name evidence="1" type="ORF">TNIN_64181</name>
</gene>
<protein>
    <submittedName>
        <fullName evidence="1">N-acetyltransferase domain-containing protein</fullName>
    </submittedName>
</protein>
<evidence type="ECO:0000313" key="1">
    <source>
        <dbReference type="EMBL" id="GFY60108.1"/>
    </source>
</evidence>
<dbReference type="Gene3D" id="3.40.630.30">
    <property type="match status" value="1"/>
</dbReference>
<name>A0A8X7CAX4_9ARAC</name>
<accession>A0A8X7CAX4</accession>
<evidence type="ECO:0000313" key="2">
    <source>
        <dbReference type="Proteomes" id="UP000886998"/>
    </source>
</evidence>
<keyword evidence="2" id="KW-1185">Reference proteome</keyword>
<dbReference type="InterPro" id="IPR016181">
    <property type="entry name" value="Acyl_CoA_acyltransferase"/>
</dbReference>
<sequence length="114" mass="13097">MKPKPKWKMKVELKKTPNLTYRIRPMRVEEIPQIVEFTAPNHFHFSVSTVKFWHTQDPDGMKIAITESGDIIGSIFVVKNTESLYLGGAFCVPEKYQHLGVGRKVWILVALLLT</sequence>
<dbReference type="Proteomes" id="UP000886998">
    <property type="component" value="Unassembled WGS sequence"/>
</dbReference>
<comment type="caution">
    <text evidence="1">The sequence shown here is derived from an EMBL/GenBank/DDBJ whole genome shotgun (WGS) entry which is preliminary data.</text>
</comment>
<proteinExistence type="predicted"/>
<dbReference type="EMBL" id="BMAV01012980">
    <property type="protein sequence ID" value="GFY60108.1"/>
    <property type="molecule type" value="Genomic_DNA"/>
</dbReference>